<protein>
    <submittedName>
        <fullName evidence="2">Uncharacterized protein</fullName>
    </submittedName>
</protein>
<accession>A0AAN6H1D2</accession>
<dbReference type="Proteomes" id="UP001175353">
    <property type="component" value="Unassembled WGS sequence"/>
</dbReference>
<reference evidence="2" key="1">
    <citation type="submission" date="2023-06" db="EMBL/GenBank/DDBJ databases">
        <title>Black Yeasts Isolated from many extreme environments.</title>
        <authorList>
            <person name="Coleine C."/>
            <person name="Stajich J.E."/>
            <person name="Selbmann L."/>
        </authorList>
    </citation>
    <scope>NUCLEOTIDE SEQUENCE</scope>
    <source>
        <strain evidence="2">CCFEE 5200</strain>
    </source>
</reference>
<proteinExistence type="predicted"/>
<sequence length="554" mass="60768">QKRSSNNYPPDVWENLSKITLTRKALREFDRRTRENRPPQAARIQETAPRLLRSAVRRLECFARNGGPDLSKLRGYAESPSTEAAMNQSNSRTNKRQRDSGLAGSSFTGKTGTTGPYDPLFEQLLIDHGVYPDGYEDSNGNAPEPENIQALRERLARSRSSLSPSHFDEAAFKQFQRTNRGVSTEQDVMEDVFPTIRGSTGTRFHKVGRTPFNNLVEFAPGITDAKVDGYDGARPIEIELAVRRDLHGHIIPSTRTDLPAAPNHLTEVKGPAGRADVLRRQAMYAGAVGARGMFELQNYGNATPVYDGNAYTLVPGYHAGMGALQMYATHPRQSAAGQTEYHMTQLRSYAMTDTSESFRQGAAALRNSRDLSKEQRDRLIASANATARRLPPVATPFSGTASGSPVSSRTEGASFVSNTSNDEPSPELEEPPKRRRNRSSATSNVSGSVQGRRTQSLQQGSQSGSSCTSLPPSDGTDDGYLWQGYFFKRLRGGVYELKCTIHGSVQVMRAQWVPGQLCPQVFLQSAKGWIESSLDGQSLKIFARGVCVTLGKQA</sequence>
<feature type="region of interest" description="Disordered" evidence="1">
    <location>
        <begin position="383"/>
        <end position="473"/>
    </location>
</feature>
<keyword evidence="3" id="KW-1185">Reference proteome</keyword>
<feature type="compositionally biased region" description="Polar residues" evidence="1">
    <location>
        <begin position="397"/>
        <end position="423"/>
    </location>
</feature>
<gene>
    <name evidence="2" type="ORF">LTR91_024871</name>
</gene>
<feature type="compositionally biased region" description="Polar residues" evidence="1">
    <location>
        <begin position="79"/>
        <end position="92"/>
    </location>
</feature>
<comment type="caution">
    <text evidence="2">The sequence shown here is derived from an EMBL/GenBank/DDBJ whole genome shotgun (WGS) entry which is preliminary data.</text>
</comment>
<evidence type="ECO:0000313" key="2">
    <source>
        <dbReference type="EMBL" id="KAK0951636.1"/>
    </source>
</evidence>
<dbReference type="AlphaFoldDB" id="A0AAN6H1D2"/>
<feature type="compositionally biased region" description="Polar residues" evidence="1">
    <location>
        <begin position="439"/>
        <end position="449"/>
    </location>
</feature>
<feature type="non-terminal residue" evidence="2">
    <location>
        <position position="1"/>
    </location>
</feature>
<organism evidence="2 3">
    <name type="scientific">Friedmanniomyces endolithicus</name>
    <dbReference type="NCBI Taxonomy" id="329885"/>
    <lineage>
        <taxon>Eukaryota</taxon>
        <taxon>Fungi</taxon>
        <taxon>Dikarya</taxon>
        <taxon>Ascomycota</taxon>
        <taxon>Pezizomycotina</taxon>
        <taxon>Dothideomycetes</taxon>
        <taxon>Dothideomycetidae</taxon>
        <taxon>Mycosphaerellales</taxon>
        <taxon>Teratosphaeriaceae</taxon>
        <taxon>Friedmanniomyces</taxon>
    </lineage>
</organism>
<feature type="region of interest" description="Disordered" evidence="1">
    <location>
        <begin position="69"/>
        <end position="119"/>
    </location>
</feature>
<evidence type="ECO:0000313" key="3">
    <source>
        <dbReference type="Proteomes" id="UP001175353"/>
    </source>
</evidence>
<name>A0AAN6H1D2_9PEZI</name>
<dbReference type="EMBL" id="JAUJLE010000677">
    <property type="protein sequence ID" value="KAK0951636.1"/>
    <property type="molecule type" value="Genomic_DNA"/>
</dbReference>
<feature type="compositionally biased region" description="Low complexity" evidence="1">
    <location>
        <begin position="104"/>
        <end position="115"/>
    </location>
</feature>
<evidence type="ECO:0000256" key="1">
    <source>
        <dbReference type="SAM" id="MobiDB-lite"/>
    </source>
</evidence>
<feature type="compositionally biased region" description="Low complexity" evidence="1">
    <location>
        <begin position="450"/>
        <end position="473"/>
    </location>
</feature>